<dbReference type="InterPro" id="IPR050445">
    <property type="entry name" value="Bact_polysacc_biosynth/exp"/>
</dbReference>
<dbReference type="PANTHER" id="PTHR32309:SF13">
    <property type="entry name" value="FERRIC ENTEROBACTIN TRANSPORT PROTEIN FEPE"/>
    <property type="match status" value="1"/>
</dbReference>
<dbReference type="EMBL" id="SACT01000001">
    <property type="protein sequence ID" value="RVT53439.1"/>
    <property type="molecule type" value="Genomic_DNA"/>
</dbReference>
<dbReference type="GO" id="GO:0004713">
    <property type="term" value="F:protein tyrosine kinase activity"/>
    <property type="evidence" value="ECO:0007669"/>
    <property type="project" value="TreeGrafter"/>
</dbReference>
<feature type="domain" description="Tyrosine-protein kinase G-rich" evidence="9">
    <location>
        <begin position="377"/>
        <end position="457"/>
    </location>
</feature>
<organism evidence="10 11">
    <name type="scientific">Rubrivivax albus</name>
    <dbReference type="NCBI Taxonomy" id="2499835"/>
    <lineage>
        <taxon>Bacteria</taxon>
        <taxon>Pseudomonadati</taxon>
        <taxon>Pseudomonadota</taxon>
        <taxon>Betaproteobacteria</taxon>
        <taxon>Burkholderiales</taxon>
        <taxon>Sphaerotilaceae</taxon>
        <taxon>Rubrivivax</taxon>
    </lineage>
</organism>
<proteinExistence type="predicted"/>
<dbReference type="InterPro" id="IPR032807">
    <property type="entry name" value="GNVR"/>
</dbReference>
<keyword evidence="5 7" id="KW-0472">Membrane</keyword>
<sequence>MQEILAQVTGIARGMWRFRWAGVLVAWLVAAVATVVVFRIPNQYEASARIYVDTQSILKPLMAGLAVQPNIEQQIGMLSRTLISRPNLEKLVRMADLDLGAQSKAQQDQLFTDLAKDIRIASTARDNLFALSYKNNDQDKAKRVIQSLVSIFVESSLGASRKDSDSARVFLDEQIRNFEAKLEEAEARLKEFRLRNLDMQSPDGQDAAARMAGLSRQLEDARLQLREAERARDSAKTQLAAEKSQSGNIVTQSLLQESAIQVSTPELDGRIEAQKRNLDALLQRFTDQHPDVVNTKRLIADLEAQKAKEMAAQRKKLLATAGTSGPAAQAQSLVSQELNRMLAASEVQVAALQARVSEYSARLEAARAAVRTAPQLEAEAAQLNRDYEITKKNYDNLVSRRQAAMMSGDLESAAGVADFRLIDPPRVSPKPVSPNRLMLLPLVLVAAIAGGLFTAFVASQLRPAFYDVTDLRQKTGLPLLGVVSVVLGDAERRRERMDRLRFFGATGSLVLLFGAGLAVMAVMAGR</sequence>
<feature type="transmembrane region" description="Helical" evidence="7">
    <location>
        <begin position="437"/>
        <end position="459"/>
    </location>
</feature>
<keyword evidence="11" id="KW-1185">Reference proteome</keyword>
<dbReference type="GO" id="GO:0005886">
    <property type="term" value="C:plasma membrane"/>
    <property type="evidence" value="ECO:0007669"/>
    <property type="project" value="UniProtKB-SubCell"/>
</dbReference>
<evidence type="ECO:0000256" key="5">
    <source>
        <dbReference type="ARBA" id="ARBA00023136"/>
    </source>
</evidence>
<feature type="transmembrane region" description="Helical" evidence="7">
    <location>
        <begin position="502"/>
        <end position="524"/>
    </location>
</feature>
<feature type="domain" description="Polysaccharide chain length determinant N-terminal" evidence="8">
    <location>
        <begin position="11"/>
        <end position="93"/>
    </location>
</feature>
<dbReference type="Pfam" id="PF13807">
    <property type="entry name" value="GNVR"/>
    <property type="match status" value="1"/>
</dbReference>
<protein>
    <submittedName>
        <fullName evidence="10">Chain length-determining protein</fullName>
    </submittedName>
</protein>
<keyword evidence="2" id="KW-1003">Cell membrane</keyword>
<evidence type="ECO:0000313" key="10">
    <source>
        <dbReference type="EMBL" id="RVT53439.1"/>
    </source>
</evidence>
<keyword evidence="6" id="KW-0175">Coiled coil</keyword>
<dbReference type="InterPro" id="IPR003856">
    <property type="entry name" value="LPS_length_determ_N"/>
</dbReference>
<dbReference type="OrthoDB" id="9795292at2"/>
<evidence type="ECO:0000313" key="11">
    <source>
        <dbReference type="Proteomes" id="UP000288178"/>
    </source>
</evidence>
<feature type="transmembrane region" description="Helical" evidence="7">
    <location>
        <begin position="20"/>
        <end position="40"/>
    </location>
</feature>
<keyword evidence="4 7" id="KW-1133">Transmembrane helix</keyword>
<feature type="coiled-coil region" evidence="6">
    <location>
        <begin position="335"/>
        <end position="400"/>
    </location>
</feature>
<dbReference type="RefSeq" id="WP_128194577.1">
    <property type="nucleotide sequence ID" value="NZ_SACT01000001.1"/>
</dbReference>
<accession>A0A3S2UAF7</accession>
<feature type="coiled-coil region" evidence="6">
    <location>
        <begin position="168"/>
        <end position="245"/>
    </location>
</feature>
<comment type="caution">
    <text evidence="10">The sequence shown here is derived from an EMBL/GenBank/DDBJ whole genome shotgun (WGS) entry which is preliminary data.</text>
</comment>
<evidence type="ECO:0000256" key="1">
    <source>
        <dbReference type="ARBA" id="ARBA00004651"/>
    </source>
</evidence>
<evidence type="ECO:0000256" key="3">
    <source>
        <dbReference type="ARBA" id="ARBA00022692"/>
    </source>
</evidence>
<gene>
    <name evidence="10" type="ORF">ENE75_00615</name>
</gene>
<dbReference type="Pfam" id="PF02706">
    <property type="entry name" value="Wzz"/>
    <property type="match status" value="1"/>
</dbReference>
<reference evidence="10 11" key="1">
    <citation type="submission" date="2019-01" db="EMBL/GenBank/DDBJ databases">
        <authorList>
            <person name="Chen W.-M."/>
        </authorList>
    </citation>
    <scope>NUCLEOTIDE SEQUENCE [LARGE SCALE GENOMIC DNA]</scope>
    <source>
        <strain evidence="10 11">ICH-3</strain>
    </source>
</reference>
<dbReference type="Proteomes" id="UP000288178">
    <property type="component" value="Unassembled WGS sequence"/>
</dbReference>
<dbReference type="InterPro" id="IPR014345">
    <property type="entry name" value="XrtA_polysacc_chain"/>
</dbReference>
<evidence type="ECO:0000256" key="7">
    <source>
        <dbReference type="SAM" id="Phobius"/>
    </source>
</evidence>
<evidence type="ECO:0000259" key="8">
    <source>
        <dbReference type="Pfam" id="PF02706"/>
    </source>
</evidence>
<dbReference type="AlphaFoldDB" id="A0A3S2UAF7"/>
<evidence type="ECO:0000259" key="9">
    <source>
        <dbReference type="Pfam" id="PF13807"/>
    </source>
</evidence>
<dbReference type="NCBIfam" id="TIGR03007">
    <property type="entry name" value="pepcterm_ChnLen"/>
    <property type="match status" value="1"/>
</dbReference>
<evidence type="ECO:0000256" key="6">
    <source>
        <dbReference type="SAM" id="Coils"/>
    </source>
</evidence>
<evidence type="ECO:0000256" key="2">
    <source>
        <dbReference type="ARBA" id="ARBA00022475"/>
    </source>
</evidence>
<evidence type="ECO:0000256" key="4">
    <source>
        <dbReference type="ARBA" id="ARBA00022989"/>
    </source>
</evidence>
<dbReference type="PANTHER" id="PTHR32309">
    <property type="entry name" value="TYROSINE-PROTEIN KINASE"/>
    <property type="match status" value="1"/>
</dbReference>
<name>A0A3S2UAF7_9BURK</name>
<comment type="subcellular location">
    <subcellularLocation>
        <location evidence="1">Cell membrane</location>
        <topology evidence="1">Multi-pass membrane protein</topology>
    </subcellularLocation>
</comment>
<keyword evidence="3 7" id="KW-0812">Transmembrane</keyword>